<dbReference type="InterPro" id="IPR036390">
    <property type="entry name" value="WH_DNA-bd_sf"/>
</dbReference>
<dbReference type="EMBL" id="CP000361">
    <property type="protein sequence ID" value="ABV68109.1"/>
    <property type="molecule type" value="Genomic_DNA"/>
</dbReference>
<dbReference type="Pfam" id="PF01051">
    <property type="entry name" value="Rep3_N"/>
    <property type="match status" value="1"/>
</dbReference>
<comment type="similarity">
    <text evidence="1">Belongs to the initiator RepB protein family.</text>
</comment>
<feature type="domain" description="Initiator Rep protein WH1" evidence="2">
    <location>
        <begin position="24"/>
        <end position="159"/>
    </location>
</feature>
<evidence type="ECO:0000313" key="3">
    <source>
        <dbReference type="EMBL" id="ABV68109.1"/>
    </source>
</evidence>
<dbReference type="SUPFAM" id="SSF46785">
    <property type="entry name" value="Winged helix' DNA-binding domain"/>
    <property type="match status" value="2"/>
</dbReference>
<dbReference type="Gene3D" id="1.10.10.10">
    <property type="entry name" value="Winged helix-like DNA-binding domain superfamily/Winged helix DNA-binding domain"/>
    <property type="match status" value="2"/>
</dbReference>
<dbReference type="InterPro" id="IPR000525">
    <property type="entry name" value="Initiator_Rep_WH1"/>
</dbReference>
<evidence type="ECO:0000259" key="2">
    <source>
        <dbReference type="Pfam" id="PF01051"/>
    </source>
</evidence>
<evidence type="ECO:0000256" key="1">
    <source>
        <dbReference type="ARBA" id="ARBA00038283"/>
    </source>
</evidence>
<dbReference type="KEGG" id="abu:Abu_1873"/>
<dbReference type="AlphaFoldDB" id="A8EVY6"/>
<organism evidence="3 4">
    <name type="scientific">Aliarcobacter butzleri (strain RM4018)</name>
    <name type="common">Arcobacter butzleri</name>
    <dbReference type="NCBI Taxonomy" id="367737"/>
    <lineage>
        <taxon>Bacteria</taxon>
        <taxon>Pseudomonadati</taxon>
        <taxon>Campylobacterota</taxon>
        <taxon>Epsilonproteobacteria</taxon>
        <taxon>Campylobacterales</taxon>
        <taxon>Arcobacteraceae</taxon>
        <taxon>Aliarcobacter</taxon>
    </lineage>
</organism>
<dbReference type="Proteomes" id="UP000001136">
    <property type="component" value="Chromosome"/>
</dbReference>
<reference evidence="3 4" key="1">
    <citation type="journal article" date="2007" name="PLoS ONE">
        <title>The complete genome sequence and analysis of the Epsilonproteobacterium Arcobacter butzleri.</title>
        <authorList>
            <person name="Miller W.G."/>
            <person name="Parker C.T."/>
            <person name="Rubenfield M."/>
            <person name="Mendz G.L."/>
            <person name="Woesten M.M.S.M."/>
            <person name="Ussery D.W."/>
            <person name="Stolz J.F."/>
            <person name="Binnewies T.T."/>
            <person name="Hallin P.F."/>
            <person name="Wang G."/>
            <person name="Malek J.A."/>
            <person name="Rogosin A."/>
            <person name="Stanker L.H."/>
            <person name="Mandrell R.E."/>
        </authorList>
    </citation>
    <scope>NUCLEOTIDE SEQUENCE [LARGE SCALE GENOMIC DNA]</scope>
    <source>
        <strain evidence="3 4">RM4018</strain>
    </source>
</reference>
<gene>
    <name evidence="3" type="ordered locus">Abu_1873</name>
</gene>
<dbReference type="HOGENOM" id="CLU_1052298_0_0_7"/>
<sequence length="264" mass="31199">MLLKTNFKFKKGFKMSKVEKENLVVKHNALINATTKYKYETNELKLICTLISNIDNQKDKSFDIKYMNLRDLNFSEKDITNVEYITNLCESIMSKPFKIGKGVFNWFSGLVYDDGVIEYAFDKRLKPYLLELKDNFTRYNISNILKLRSAYSIQVFELLTQYKTIGNRTITIDEFRKLLKIPNTYTNKDIRVMIESVQKDLKKNTTIKFEFSFKKLGKSFHSIDFQICDNFETIEKIKKERKAKRQEGANTLQQKMKALKIEDN</sequence>
<protein>
    <submittedName>
        <fullName evidence="3">Replication protein</fullName>
    </submittedName>
</protein>
<dbReference type="GO" id="GO:0006270">
    <property type="term" value="P:DNA replication initiation"/>
    <property type="evidence" value="ECO:0007669"/>
    <property type="project" value="InterPro"/>
</dbReference>
<proteinExistence type="inferred from homology"/>
<evidence type="ECO:0000313" key="4">
    <source>
        <dbReference type="Proteomes" id="UP000001136"/>
    </source>
</evidence>
<dbReference type="eggNOG" id="COG5527">
    <property type="taxonomic scope" value="Bacteria"/>
</dbReference>
<dbReference type="InterPro" id="IPR036388">
    <property type="entry name" value="WH-like_DNA-bd_sf"/>
</dbReference>
<name>A8EVY6_ALIB4</name>
<keyword evidence="4" id="KW-1185">Reference proteome</keyword>
<dbReference type="GO" id="GO:0003887">
    <property type="term" value="F:DNA-directed DNA polymerase activity"/>
    <property type="evidence" value="ECO:0007669"/>
    <property type="project" value="InterPro"/>
</dbReference>
<dbReference type="Pfam" id="PF21205">
    <property type="entry name" value="Rep3_C"/>
    <property type="match status" value="1"/>
</dbReference>
<accession>A8EVY6</accession>